<feature type="compositionally biased region" description="Basic and acidic residues" evidence="1">
    <location>
        <begin position="635"/>
        <end position="644"/>
    </location>
</feature>
<feature type="compositionally biased region" description="Low complexity" evidence="1">
    <location>
        <begin position="157"/>
        <end position="180"/>
    </location>
</feature>
<keyword evidence="2" id="KW-0472">Membrane</keyword>
<feature type="transmembrane region" description="Helical" evidence="2">
    <location>
        <begin position="491"/>
        <end position="510"/>
    </location>
</feature>
<name>A0A6C0B1Z8_9ZZZZ</name>
<protein>
    <submittedName>
        <fullName evidence="3">Uncharacterized protein</fullName>
    </submittedName>
</protein>
<dbReference type="EMBL" id="MN739052">
    <property type="protein sequence ID" value="QHS86255.1"/>
    <property type="molecule type" value="Genomic_DNA"/>
</dbReference>
<dbReference type="AlphaFoldDB" id="A0A6C0B1Z8"/>
<accession>A0A6C0B1Z8</accession>
<evidence type="ECO:0000256" key="1">
    <source>
        <dbReference type="SAM" id="MobiDB-lite"/>
    </source>
</evidence>
<evidence type="ECO:0000256" key="2">
    <source>
        <dbReference type="SAM" id="Phobius"/>
    </source>
</evidence>
<organism evidence="3">
    <name type="scientific">viral metagenome</name>
    <dbReference type="NCBI Taxonomy" id="1070528"/>
    <lineage>
        <taxon>unclassified sequences</taxon>
        <taxon>metagenomes</taxon>
        <taxon>organismal metagenomes</taxon>
    </lineage>
</organism>
<proteinExistence type="predicted"/>
<feature type="compositionally biased region" description="Basic residues" evidence="1">
    <location>
        <begin position="691"/>
        <end position="727"/>
    </location>
</feature>
<keyword evidence="2" id="KW-1133">Transmembrane helix</keyword>
<keyword evidence="2" id="KW-0812">Transmembrane</keyword>
<feature type="compositionally biased region" description="Acidic residues" evidence="1">
    <location>
        <begin position="662"/>
        <end position="685"/>
    </location>
</feature>
<feature type="region of interest" description="Disordered" evidence="1">
    <location>
        <begin position="616"/>
        <end position="727"/>
    </location>
</feature>
<sequence>MSRPNPSKKQLARDTLAAMVALSKTAGMDADSSRESSPEYSVYDNPPSLPAAAPERRESMMQVDSVTSASLPQGRGYAASAQPREEGHRSRAPSIFLESDTEGRGKGRGLSKIREEGEMDDDDSAVLAKGTKRQASPAVAFETKKQAIPQLLPVPPKAASRTSARSASKSKTGSKSSNKARLPFPQGFRAYNPNPNPNDRAVSPSEVGPSKGWYRNQIADGVVQDDPPGGGGPAPVQIDKTRENQVVVSVEESMTEKQMHDAFEKRLKSMDKRDRLYFADAANSFVNAPVIFRDDQVTFPLSAEFRKKLPVFRSIVHDMEVLLTYPRSALINILILAKREGMLTETWDAEKWLHDNINTVWGNVGLCSKFTEYGLPALHPYVIGKCLAKQEKMSHQMSDLDFLPLSDVGRAELDKNLENIKQSILELNRHITSVHKTPKTGDEESLFDIVATKKLASNADGLVNSVLSALGSKGKKTGEIEALVHGFTTKFIATGTVSAVLLIITGTFLVDRSEFVRGKLIELFTSSGFQRTLGTAFSVGCSQQIATFIGEIALYTGKTLKLSAEQIEYIYESITNAITSIRGVEPVAKGNVEQAFDNFAEWGYHVEQGALKSRTLERARSASAEENWGRYKKQGAKDMRERSASARNTLLYAMSDTQDTLDTTDYDEEDYDGDEDEDTEEDDDKETQTSKGKKGGKRTTKRSKVTKKRKQKKTKTVKRKRRITKKK</sequence>
<feature type="region of interest" description="Disordered" evidence="1">
    <location>
        <begin position="25"/>
        <end position="208"/>
    </location>
</feature>
<reference evidence="3" key="1">
    <citation type="journal article" date="2020" name="Nature">
        <title>Giant virus diversity and host interactions through global metagenomics.</title>
        <authorList>
            <person name="Schulz F."/>
            <person name="Roux S."/>
            <person name="Paez-Espino D."/>
            <person name="Jungbluth S."/>
            <person name="Walsh D.A."/>
            <person name="Denef V.J."/>
            <person name="McMahon K.D."/>
            <person name="Konstantinidis K.T."/>
            <person name="Eloe-Fadrosh E.A."/>
            <person name="Kyrpides N.C."/>
            <person name="Woyke T."/>
        </authorList>
    </citation>
    <scope>NUCLEOTIDE SEQUENCE</scope>
    <source>
        <strain evidence="3">GVMAG-M-3300009187-29</strain>
    </source>
</reference>
<evidence type="ECO:0000313" key="3">
    <source>
        <dbReference type="EMBL" id="QHS86255.1"/>
    </source>
</evidence>
<feature type="compositionally biased region" description="Polar residues" evidence="1">
    <location>
        <begin position="62"/>
        <end position="71"/>
    </location>
</feature>